<keyword evidence="2" id="KW-0732">Signal</keyword>
<evidence type="ECO:0000313" key="4">
    <source>
        <dbReference type="Proteomes" id="UP000318741"/>
    </source>
</evidence>
<feature type="signal peptide" evidence="2">
    <location>
        <begin position="1"/>
        <end position="20"/>
    </location>
</feature>
<dbReference type="Proteomes" id="UP000318741">
    <property type="component" value="Chromosome"/>
</dbReference>
<reference evidence="3 4" key="1">
    <citation type="submission" date="2019-02" db="EMBL/GenBank/DDBJ databases">
        <title>Deep-cultivation of Planctomycetes and their phenomic and genomic characterization uncovers novel biology.</title>
        <authorList>
            <person name="Wiegand S."/>
            <person name="Jogler M."/>
            <person name="Boedeker C."/>
            <person name="Pinto D."/>
            <person name="Vollmers J."/>
            <person name="Rivas-Marin E."/>
            <person name="Kohn T."/>
            <person name="Peeters S.H."/>
            <person name="Heuer A."/>
            <person name="Rast P."/>
            <person name="Oberbeckmann S."/>
            <person name="Bunk B."/>
            <person name="Jeske O."/>
            <person name="Meyerdierks A."/>
            <person name="Storesund J.E."/>
            <person name="Kallscheuer N."/>
            <person name="Luecker S."/>
            <person name="Lage O.M."/>
            <person name="Pohl T."/>
            <person name="Merkel B.J."/>
            <person name="Hornburger P."/>
            <person name="Mueller R.-W."/>
            <person name="Bruemmer F."/>
            <person name="Labrenz M."/>
            <person name="Spormann A.M."/>
            <person name="Op den Camp H."/>
            <person name="Overmann J."/>
            <person name="Amann R."/>
            <person name="Jetten M.S.M."/>
            <person name="Mascher T."/>
            <person name="Medema M.H."/>
            <person name="Devos D.P."/>
            <person name="Kaster A.-K."/>
            <person name="Ovreas L."/>
            <person name="Rohde M."/>
            <person name="Galperin M.Y."/>
            <person name="Jogler C."/>
        </authorList>
    </citation>
    <scope>NUCLEOTIDE SEQUENCE [LARGE SCALE GENOMIC DNA]</scope>
    <source>
        <strain evidence="3 4">CA12</strain>
    </source>
</reference>
<evidence type="ECO:0000256" key="1">
    <source>
        <dbReference type="SAM" id="Phobius"/>
    </source>
</evidence>
<feature type="transmembrane region" description="Helical" evidence="1">
    <location>
        <begin position="47"/>
        <end position="67"/>
    </location>
</feature>
<accession>A0A517P9S5</accession>
<name>A0A517P9S5_9PLAN</name>
<dbReference type="EMBL" id="CP036265">
    <property type="protein sequence ID" value="QDT16136.1"/>
    <property type="molecule type" value="Genomic_DNA"/>
</dbReference>
<feature type="transmembrane region" description="Helical" evidence="1">
    <location>
        <begin position="96"/>
        <end position="116"/>
    </location>
</feature>
<keyword evidence="1" id="KW-0812">Transmembrane</keyword>
<keyword evidence="1" id="KW-1133">Transmembrane helix</keyword>
<feature type="chain" id="PRO_5022027961" description="SPW repeat protein" evidence="2">
    <location>
        <begin position="21"/>
        <end position="118"/>
    </location>
</feature>
<keyword evidence="1" id="KW-0472">Membrane</keyword>
<evidence type="ECO:0008006" key="5">
    <source>
        <dbReference type="Google" id="ProtNLM"/>
    </source>
</evidence>
<gene>
    <name evidence="3" type="ORF">CA12_22340</name>
</gene>
<protein>
    <recommendedName>
        <fullName evidence="5">SPW repeat protein</fullName>
    </recommendedName>
</protein>
<evidence type="ECO:0000313" key="3">
    <source>
        <dbReference type="EMBL" id="QDT16136.1"/>
    </source>
</evidence>
<feature type="transmembrane region" description="Helical" evidence="1">
    <location>
        <begin position="72"/>
        <end position="90"/>
    </location>
</feature>
<dbReference type="RefSeq" id="WP_145359005.1">
    <property type="nucleotide sequence ID" value="NZ_CP036265.1"/>
</dbReference>
<dbReference type="AlphaFoldDB" id="A0A517P9S5"/>
<organism evidence="3 4">
    <name type="scientific">Alienimonas californiensis</name>
    <dbReference type="NCBI Taxonomy" id="2527989"/>
    <lineage>
        <taxon>Bacteria</taxon>
        <taxon>Pseudomonadati</taxon>
        <taxon>Planctomycetota</taxon>
        <taxon>Planctomycetia</taxon>
        <taxon>Planctomycetales</taxon>
        <taxon>Planctomycetaceae</taxon>
        <taxon>Alienimonas</taxon>
    </lineage>
</organism>
<sequence precursor="true">MALRLIAAVVLAPLAPLAAAALGTVAIDYGLQRFPRAKNVGGACYLLWLGAAVGLPATVACMFGWLFPPAAVGLHAVAALILGLTIYFESGRIGDGFITGLVATLVMTFLAAVLHARG</sequence>
<dbReference type="KEGG" id="acaf:CA12_22340"/>
<keyword evidence="4" id="KW-1185">Reference proteome</keyword>
<evidence type="ECO:0000256" key="2">
    <source>
        <dbReference type="SAM" id="SignalP"/>
    </source>
</evidence>
<proteinExistence type="predicted"/>